<evidence type="ECO:0000256" key="2">
    <source>
        <dbReference type="SAM" id="MobiDB-lite"/>
    </source>
</evidence>
<feature type="region of interest" description="Disordered" evidence="2">
    <location>
        <begin position="332"/>
        <end position="365"/>
    </location>
</feature>
<feature type="region of interest" description="Disordered" evidence="2">
    <location>
        <begin position="751"/>
        <end position="783"/>
    </location>
</feature>
<evidence type="ECO:0000256" key="1">
    <source>
        <dbReference type="SAM" id="Coils"/>
    </source>
</evidence>
<dbReference type="OrthoDB" id="550575at2759"/>
<evidence type="ECO:0000313" key="3">
    <source>
        <dbReference type="EMBL" id="KAF8875089.1"/>
    </source>
</evidence>
<protein>
    <recommendedName>
        <fullName evidence="5">F-box domain-containing protein</fullName>
    </recommendedName>
</protein>
<accession>A0A9P5N8R7</accession>
<dbReference type="SUPFAM" id="SSF50998">
    <property type="entry name" value="Quinoprotein alcohol dehydrogenase-like"/>
    <property type="match status" value="1"/>
</dbReference>
<gene>
    <name evidence="3" type="ORF">CPB84DRAFT_1796902</name>
</gene>
<organism evidence="3 4">
    <name type="scientific">Gymnopilus junonius</name>
    <name type="common">Spectacular rustgill mushroom</name>
    <name type="synonym">Gymnopilus spectabilis subsp. junonius</name>
    <dbReference type="NCBI Taxonomy" id="109634"/>
    <lineage>
        <taxon>Eukaryota</taxon>
        <taxon>Fungi</taxon>
        <taxon>Dikarya</taxon>
        <taxon>Basidiomycota</taxon>
        <taxon>Agaricomycotina</taxon>
        <taxon>Agaricomycetes</taxon>
        <taxon>Agaricomycetidae</taxon>
        <taxon>Agaricales</taxon>
        <taxon>Agaricineae</taxon>
        <taxon>Hymenogastraceae</taxon>
        <taxon>Gymnopilus</taxon>
    </lineage>
</organism>
<keyword evidence="1" id="KW-0175">Coiled coil</keyword>
<feature type="region of interest" description="Disordered" evidence="2">
    <location>
        <begin position="195"/>
        <end position="272"/>
    </location>
</feature>
<evidence type="ECO:0008006" key="5">
    <source>
        <dbReference type="Google" id="ProtNLM"/>
    </source>
</evidence>
<proteinExistence type="predicted"/>
<comment type="caution">
    <text evidence="3">The sequence shown here is derived from an EMBL/GenBank/DDBJ whole genome shotgun (WGS) entry which is preliminary data.</text>
</comment>
<sequence length="971" mass="105461">MFPTELPTELVILILSYLPLSGVCVYRSLIGRNDMNRETIYRDLAFYEGFIPWSTTLLENLGPNGLYSGRSLAGVKGWKEFCKKRRTIELAWAGRAPSCVVPSPRPLRPHSPAQTETKPESMHYRRVHRIKVDEKVGITVATTQLGGLIVRDLETDVVLWELPVWYVRGYAHLEYGEGYLIFDRDDGNKEVWKRTADIPAPSSNTSMNTSLDTDDSTDSEPEVDRLSLPDERQRHVTTYISHLTSFSSPPTSTSTSTSSSSSSPDEPPNARARFTPHAILHMPEPTRAFRFVYPHLLVASLERAFIWDVRIGKIVETVEGIQVIQPNVGGAEEAHVHEDEHDHNHGDDDVDIDIDEEDRGEGPSNLAVSAAPVQVQSIGNVAHDLVLLADVLPPPTHISSSTGAAYHEPQASYDAVPESHSEPESDDEDLDEDDNEDEDDADTGNQLPQFLGLVRYVDISPRHLFFAGRYLLRVFSRSTGKCVMDIPSTRWRYGRWRWEVASQASSMGLGVGQGVGCDGDMDNDCYDLAREEEREVVRMPSRCSAEEYSNAISGKMVIDQFVAVHASSDGKHLVALLSGSRLVIIHNFESLLTKRPSTQPARRPGGHAGPATAAMFSPAPHIALSAGVGSALASAFTVTPTSVVVADGSTSTSASASGPPSSSQSSQQGRGSHATSSSAARAREARRARREAKEKRRKEQREKDEEIFVNTLDVQLGPPSASTSVYLSYENGRIGVVTSNAVYVVIPTIPSSPPPSASSPSQPSTSTSTSQSQALALRPKHLHPTPPSLSILRMPYFSNPSWLSEVSCLMMSDTGLYLNWNPTWPRLGEEFGAGGGAGAVVLGQHIGAWVGLGGGAVGAGGGVHGIGGGAAGGAGVGAGGVAGAMDDGGGLIADLDVDASNTEEKEERERMMDEWERDYERDLEDYERYEEGRYHVFPNGDMFVAAAPRDLEESEVSMIYRVDLAPVPEDY</sequence>
<keyword evidence="4" id="KW-1185">Reference proteome</keyword>
<dbReference type="EMBL" id="JADNYJ010000202">
    <property type="protein sequence ID" value="KAF8875089.1"/>
    <property type="molecule type" value="Genomic_DNA"/>
</dbReference>
<feature type="compositionally biased region" description="Acidic residues" evidence="2">
    <location>
        <begin position="212"/>
        <end position="221"/>
    </location>
</feature>
<feature type="region of interest" description="Disordered" evidence="2">
    <location>
        <begin position="648"/>
        <end position="704"/>
    </location>
</feature>
<feature type="region of interest" description="Disordered" evidence="2">
    <location>
        <begin position="410"/>
        <end position="446"/>
    </location>
</feature>
<feature type="compositionally biased region" description="Low complexity" evidence="2">
    <location>
        <begin position="758"/>
        <end position="774"/>
    </location>
</feature>
<feature type="region of interest" description="Disordered" evidence="2">
    <location>
        <begin position="103"/>
        <end position="122"/>
    </location>
</feature>
<feature type="compositionally biased region" description="Low complexity" evidence="2">
    <location>
        <begin position="648"/>
        <end position="669"/>
    </location>
</feature>
<feature type="compositionally biased region" description="Basic and acidic residues" evidence="2">
    <location>
        <begin position="681"/>
        <end position="704"/>
    </location>
</feature>
<feature type="compositionally biased region" description="Acidic residues" evidence="2">
    <location>
        <begin position="424"/>
        <end position="442"/>
    </location>
</feature>
<feature type="compositionally biased region" description="Low complexity" evidence="2">
    <location>
        <begin position="244"/>
        <end position="264"/>
    </location>
</feature>
<feature type="compositionally biased region" description="Basic and acidic residues" evidence="2">
    <location>
        <begin position="332"/>
        <end position="347"/>
    </location>
</feature>
<reference evidence="3" key="1">
    <citation type="submission" date="2020-11" db="EMBL/GenBank/DDBJ databases">
        <authorList>
            <consortium name="DOE Joint Genome Institute"/>
            <person name="Ahrendt S."/>
            <person name="Riley R."/>
            <person name="Andreopoulos W."/>
            <person name="LaButti K."/>
            <person name="Pangilinan J."/>
            <person name="Ruiz-duenas F.J."/>
            <person name="Barrasa J.M."/>
            <person name="Sanchez-Garcia M."/>
            <person name="Camarero S."/>
            <person name="Miyauchi S."/>
            <person name="Serrano A."/>
            <person name="Linde D."/>
            <person name="Babiker R."/>
            <person name="Drula E."/>
            <person name="Ayuso-Fernandez I."/>
            <person name="Pacheco R."/>
            <person name="Padilla G."/>
            <person name="Ferreira P."/>
            <person name="Barriuso J."/>
            <person name="Kellner H."/>
            <person name="Castanera R."/>
            <person name="Alfaro M."/>
            <person name="Ramirez L."/>
            <person name="Pisabarro A.G."/>
            <person name="Kuo A."/>
            <person name="Tritt A."/>
            <person name="Lipzen A."/>
            <person name="He G."/>
            <person name="Yan M."/>
            <person name="Ng V."/>
            <person name="Cullen D."/>
            <person name="Martin F."/>
            <person name="Rosso M.-N."/>
            <person name="Henrissat B."/>
            <person name="Hibbett D."/>
            <person name="Martinez A.T."/>
            <person name="Grigoriev I.V."/>
        </authorList>
    </citation>
    <scope>NUCLEOTIDE SEQUENCE</scope>
    <source>
        <strain evidence="3">AH 44721</strain>
    </source>
</reference>
<feature type="coiled-coil region" evidence="1">
    <location>
        <begin position="905"/>
        <end position="932"/>
    </location>
</feature>
<dbReference type="InterPro" id="IPR011047">
    <property type="entry name" value="Quinoprotein_ADH-like_sf"/>
</dbReference>
<feature type="compositionally biased region" description="Acidic residues" evidence="2">
    <location>
        <begin position="348"/>
        <end position="359"/>
    </location>
</feature>
<feature type="compositionally biased region" description="Low complexity" evidence="2">
    <location>
        <begin position="202"/>
        <end position="211"/>
    </location>
</feature>
<evidence type="ECO:0000313" key="4">
    <source>
        <dbReference type="Proteomes" id="UP000724874"/>
    </source>
</evidence>
<dbReference type="AlphaFoldDB" id="A0A9P5N8R7"/>
<dbReference type="Proteomes" id="UP000724874">
    <property type="component" value="Unassembled WGS sequence"/>
</dbReference>
<name>A0A9P5N8R7_GYMJU</name>
<feature type="compositionally biased region" description="Basic and acidic residues" evidence="2">
    <location>
        <begin position="222"/>
        <end position="234"/>
    </location>
</feature>